<evidence type="ECO:0000256" key="1">
    <source>
        <dbReference type="SAM" id="MobiDB-lite"/>
    </source>
</evidence>
<organism evidence="2 3">
    <name type="scientific">Mycena pura</name>
    <dbReference type="NCBI Taxonomy" id="153505"/>
    <lineage>
        <taxon>Eukaryota</taxon>
        <taxon>Fungi</taxon>
        <taxon>Dikarya</taxon>
        <taxon>Basidiomycota</taxon>
        <taxon>Agaricomycotina</taxon>
        <taxon>Agaricomycetes</taxon>
        <taxon>Agaricomycetidae</taxon>
        <taxon>Agaricales</taxon>
        <taxon>Marasmiineae</taxon>
        <taxon>Mycenaceae</taxon>
        <taxon>Mycena</taxon>
    </lineage>
</organism>
<evidence type="ECO:0000313" key="3">
    <source>
        <dbReference type="Proteomes" id="UP001219525"/>
    </source>
</evidence>
<dbReference type="Proteomes" id="UP001219525">
    <property type="component" value="Unassembled WGS sequence"/>
</dbReference>
<sequence>MSRAYDTGLSDGNIDAFGADFTKMVAISVVPLFRSSEDTGTDSNSDSSDESDTSTRSENAGGYETWSDCSTEHSEIFDEDIITPWAGPASDIGDDASSDSDSPDDSESGVESDAEHSDIEPLSVVGYGVWHIDDERDNTWIESNSEDEDGPQIPLVATLQNWNPKPHTGLEAANFRQF</sequence>
<proteinExistence type="predicted"/>
<feature type="region of interest" description="Disordered" evidence="1">
    <location>
        <begin position="33"/>
        <end position="122"/>
    </location>
</feature>
<accession>A0AAD6VQM6</accession>
<gene>
    <name evidence="2" type="ORF">GGX14DRAFT_393063</name>
</gene>
<dbReference type="EMBL" id="JARJCW010000021">
    <property type="protein sequence ID" value="KAJ7213575.1"/>
    <property type="molecule type" value="Genomic_DNA"/>
</dbReference>
<protein>
    <submittedName>
        <fullName evidence="2">Uncharacterized protein</fullName>
    </submittedName>
</protein>
<comment type="caution">
    <text evidence="2">The sequence shown here is derived from an EMBL/GenBank/DDBJ whole genome shotgun (WGS) entry which is preliminary data.</text>
</comment>
<reference evidence="2" key="1">
    <citation type="submission" date="2023-03" db="EMBL/GenBank/DDBJ databases">
        <title>Massive genome expansion in bonnet fungi (Mycena s.s.) driven by repeated elements and novel gene families across ecological guilds.</title>
        <authorList>
            <consortium name="Lawrence Berkeley National Laboratory"/>
            <person name="Harder C.B."/>
            <person name="Miyauchi S."/>
            <person name="Viragh M."/>
            <person name="Kuo A."/>
            <person name="Thoen E."/>
            <person name="Andreopoulos B."/>
            <person name="Lu D."/>
            <person name="Skrede I."/>
            <person name="Drula E."/>
            <person name="Henrissat B."/>
            <person name="Morin E."/>
            <person name="Kohler A."/>
            <person name="Barry K."/>
            <person name="LaButti K."/>
            <person name="Morin E."/>
            <person name="Salamov A."/>
            <person name="Lipzen A."/>
            <person name="Mereny Z."/>
            <person name="Hegedus B."/>
            <person name="Baldrian P."/>
            <person name="Stursova M."/>
            <person name="Weitz H."/>
            <person name="Taylor A."/>
            <person name="Grigoriev I.V."/>
            <person name="Nagy L.G."/>
            <person name="Martin F."/>
            <person name="Kauserud H."/>
        </authorList>
    </citation>
    <scope>NUCLEOTIDE SEQUENCE</scope>
    <source>
        <strain evidence="2">9144</strain>
    </source>
</reference>
<name>A0AAD6VQM6_9AGAR</name>
<feature type="compositionally biased region" description="Acidic residues" evidence="1">
    <location>
        <begin position="92"/>
        <end position="112"/>
    </location>
</feature>
<dbReference type="AlphaFoldDB" id="A0AAD6VQM6"/>
<keyword evidence="3" id="KW-1185">Reference proteome</keyword>
<evidence type="ECO:0000313" key="2">
    <source>
        <dbReference type="EMBL" id="KAJ7213575.1"/>
    </source>
</evidence>